<sequence length="501" mass="56287">MSHPDDRSHRPRESAFPPEYSEFSPPTSATSSQFPDLPTYSDIFGDPEEQVPAGAPPTQHDHILQGGVLKNNKPWVVLHIQTRPSSTPHTVPRLYGSDNVAGTIDLKLDQPHIVSSITLVLKGRIITSFTEGGSYPFLEYSHNVWNKSDGDPRRSSIGKKFDGRLSGDIEFPFSFPFPTEINLESRAVTKGNRASRPPVVTFTPQTFLERNLKANIEYELVLTISHGILRTNSKIKAPIIFIPRIAPDPPSEKRQSAYLEGSYLPLPPRDPEGWVALPKVSVTGVFQKQRDVALELTLHLAYPLCYTRGSVIPCYLVLSSMDSRALELLFNPKMQYVRLARRIRFFEDPGKGIEQKLQGKEPNIIEEVDEAEMAVWWVPPKDIPQEDYTKRLEGEIHLAKDLPPSSDFIPFIIEYAVEILPFDTHIFKCSNLRRSDHDDDAGSSSKVLLSHPVTVATLKGSGPSPVPFTKRQRATMSRKRPKRDDVDELGALRRYGVLTPL</sequence>
<dbReference type="InterPro" id="IPR014752">
    <property type="entry name" value="Arrestin-like_C"/>
</dbReference>
<feature type="compositionally biased region" description="Basic residues" evidence="1">
    <location>
        <begin position="470"/>
        <end position="481"/>
    </location>
</feature>
<feature type="region of interest" description="Disordered" evidence="1">
    <location>
        <begin position="458"/>
        <end position="485"/>
    </location>
</feature>
<dbReference type="AlphaFoldDB" id="A0A0C3BUY7"/>
<accession>A0A0C3BUY7</accession>
<dbReference type="Gene3D" id="2.60.40.640">
    <property type="match status" value="1"/>
</dbReference>
<evidence type="ECO:0000313" key="2">
    <source>
        <dbReference type="EMBL" id="KIM35186.1"/>
    </source>
</evidence>
<reference evidence="3" key="2">
    <citation type="submission" date="2015-01" db="EMBL/GenBank/DDBJ databases">
        <title>Evolutionary Origins and Diversification of the Mycorrhizal Mutualists.</title>
        <authorList>
            <consortium name="DOE Joint Genome Institute"/>
            <consortium name="Mycorrhizal Genomics Consortium"/>
            <person name="Kohler A."/>
            <person name="Kuo A."/>
            <person name="Nagy L.G."/>
            <person name="Floudas D."/>
            <person name="Copeland A."/>
            <person name="Barry K.W."/>
            <person name="Cichocki N."/>
            <person name="Veneault-Fourrey C."/>
            <person name="LaButti K."/>
            <person name="Lindquist E.A."/>
            <person name="Lipzen A."/>
            <person name="Lundell T."/>
            <person name="Morin E."/>
            <person name="Murat C."/>
            <person name="Riley R."/>
            <person name="Ohm R."/>
            <person name="Sun H."/>
            <person name="Tunlid A."/>
            <person name="Henrissat B."/>
            <person name="Grigoriev I.V."/>
            <person name="Hibbett D.S."/>
            <person name="Martin F."/>
        </authorList>
    </citation>
    <scope>NUCLEOTIDE SEQUENCE [LARGE SCALE GENOMIC DNA]</scope>
    <source>
        <strain evidence="3">h7</strain>
    </source>
</reference>
<keyword evidence="3" id="KW-1185">Reference proteome</keyword>
<name>A0A0C3BUY7_HEBCY</name>
<feature type="region of interest" description="Disordered" evidence="1">
    <location>
        <begin position="1"/>
        <end position="64"/>
    </location>
</feature>
<feature type="compositionally biased region" description="Basic and acidic residues" evidence="1">
    <location>
        <begin position="1"/>
        <end position="13"/>
    </location>
</feature>
<proteinExistence type="predicted"/>
<dbReference type="HOGENOM" id="CLU_025691_0_0_1"/>
<evidence type="ECO:0008006" key="4">
    <source>
        <dbReference type="Google" id="ProtNLM"/>
    </source>
</evidence>
<feature type="compositionally biased region" description="Polar residues" evidence="1">
    <location>
        <begin position="24"/>
        <end position="34"/>
    </location>
</feature>
<protein>
    <recommendedName>
        <fullName evidence="4">Arrestin-like N-terminal domain-containing protein</fullName>
    </recommendedName>
</protein>
<gene>
    <name evidence="2" type="ORF">M413DRAFT_32717</name>
</gene>
<evidence type="ECO:0000313" key="3">
    <source>
        <dbReference type="Proteomes" id="UP000053424"/>
    </source>
</evidence>
<evidence type="ECO:0000256" key="1">
    <source>
        <dbReference type="SAM" id="MobiDB-lite"/>
    </source>
</evidence>
<dbReference type="EMBL" id="KN831828">
    <property type="protein sequence ID" value="KIM35186.1"/>
    <property type="molecule type" value="Genomic_DNA"/>
</dbReference>
<dbReference type="Proteomes" id="UP000053424">
    <property type="component" value="Unassembled WGS sequence"/>
</dbReference>
<organism evidence="2 3">
    <name type="scientific">Hebeloma cylindrosporum</name>
    <dbReference type="NCBI Taxonomy" id="76867"/>
    <lineage>
        <taxon>Eukaryota</taxon>
        <taxon>Fungi</taxon>
        <taxon>Dikarya</taxon>
        <taxon>Basidiomycota</taxon>
        <taxon>Agaricomycotina</taxon>
        <taxon>Agaricomycetes</taxon>
        <taxon>Agaricomycetidae</taxon>
        <taxon>Agaricales</taxon>
        <taxon>Agaricineae</taxon>
        <taxon>Hymenogastraceae</taxon>
        <taxon>Hebeloma</taxon>
    </lineage>
</organism>
<dbReference type="OrthoDB" id="3262423at2759"/>
<reference evidence="2 3" key="1">
    <citation type="submission" date="2014-04" db="EMBL/GenBank/DDBJ databases">
        <authorList>
            <consortium name="DOE Joint Genome Institute"/>
            <person name="Kuo A."/>
            <person name="Gay G."/>
            <person name="Dore J."/>
            <person name="Kohler A."/>
            <person name="Nagy L.G."/>
            <person name="Floudas D."/>
            <person name="Copeland A."/>
            <person name="Barry K.W."/>
            <person name="Cichocki N."/>
            <person name="Veneault-Fourrey C."/>
            <person name="LaButti K."/>
            <person name="Lindquist E.A."/>
            <person name="Lipzen A."/>
            <person name="Lundell T."/>
            <person name="Morin E."/>
            <person name="Murat C."/>
            <person name="Sun H."/>
            <person name="Tunlid A."/>
            <person name="Henrissat B."/>
            <person name="Grigoriev I.V."/>
            <person name="Hibbett D.S."/>
            <person name="Martin F."/>
            <person name="Nordberg H.P."/>
            <person name="Cantor M.N."/>
            <person name="Hua S.X."/>
        </authorList>
    </citation>
    <scope>NUCLEOTIDE SEQUENCE [LARGE SCALE GENOMIC DNA]</scope>
    <source>
        <strain evidence="3">h7</strain>
    </source>
</reference>